<keyword evidence="9" id="KW-0574">Periplasm</keyword>
<feature type="domain" description="Metallo-beta-lactamase" evidence="14">
    <location>
        <begin position="46"/>
        <end position="228"/>
    </location>
</feature>
<dbReference type="EMBL" id="CP121106">
    <property type="protein sequence ID" value="WFL77051.1"/>
    <property type="molecule type" value="Genomic_DNA"/>
</dbReference>
<dbReference type="Gene3D" id="3.60.15.10">
    <property type="entry name" value="Ribonuclease Z/Hydroxyacylglutathione hydrolase-like"/>
    <property type="match status" value="1"/>
</dbReference>
<keyword evidence="8 13" id="KW-0732">Signal</keyword>
<evidence type="ECO:0000313" key="15">
    <source>
        <dbReference type="EMBL" id="WFL77051.1"/>
    </source>
</evidence>
<evidence type="ECO:0000256" key="11">
    <source>
        <dbReference type="ARBA" id="ARBA00022833"/>
    </source>
</evidence>
<comment type="cofactor">
    <cofactor evidence="2">
        <name>Zn(2+)</name>
        <dbReference type="ChEBI" id="CHEBI:29105"/>
    </cofactor>
</comment>
<feature type="signal peptide" evidence="13">
    <location>
        <begin position="1"/>
        <end position="21"/>
    </location>
</feature>
<dbReference type="InterPro" id="IPR001018">
    <property type="entry name" value="Beta-lactamase_class-B_CS"/>
</dbReference>
<keyword evidence="11" id="KW-0862">Zinc</keyword>
<comment type="catalytic activity">
    <reaction evidence="1">
        <text>a beta-lactam + H2O = a substituted beta-amino acid</text>
        <dbReference type="Rhea" id="RHEA:20401"/>
        <dbReference type="ChEBI" id="CHEBI:15377"/>
        <dbReference type="ChEBI" id="CHEBI:35627"/>
        <dbReference type="ChEBI" id="CHEBI:140347"/>
        <dbReference type="EC" id="3.5.2.6"/>
    </reaction>
</comment>
<dbReference type="PANTHER" id="PTHR42951">
    <property type="entry name" value="METALLO-BETA-LACTAMASE DOMAIN-CONTAINING"/>
    <property type="match status" value="1"/>
</dbReference>
<feature type="chain" id="PRO_5046094489" description="beta-lactamase" evidence="13">
    <location>
        <begin position="22"/>
        <end position="294"/>
    </location>
</feature>
<dbReference type="EC" id="3.5.2.6" evidence="6"/>
<accession>A0ABY8FPW2</accession>
<proteinExistence type="inferred from homology"/>
<comment type="subunit">
    <text evidence="5">Monomer.</text>
</comment>
<dbReference type="RefSeq" id="WP_278015810.1">
    <property type="nucleotide sequence ID" value="NZ_CP121106.1"/>
</dbReference>
<sequence>MNRRLFISLLGTCLAAAPAAAQQDMADVQITAEEIAPGVAVLFGQGGNIGVSHGEGGTVLIDDQFAPLSAKIEAAVAGLGANPVHYVINTHWHGDHTGGNEHFGKAGAHIFAHKNVRKRLSVDQQRGERVIAAAPAAALPVVTYDRGVRLHLNGDTIEVMFLGGGHTDGDSVVFWREKNVVHMGDLYFKIAGWPYIDTNSGGNVERLLFSVDSALSLMDDETKVIPGHGPMSNKAELMAYRNAIGEAVTRIRALKQSGKTVEEAQAAKPLESFQRGEGFIGADAFIAAIWDSLD</sequence>
<evidence type="ECO:0000256" key="7">
    <source>
        <dbReference type="ARBA" id="ARBA00022723"/>
    </source>
</evidence>
<evidence type="ECO:0000256" key="9">
    <source>
        <dbReference type="ARBA" id="ARBA00022764"/>
    </source>
</evidence>
<dbReference type="PROSITE" id="PS00743">
    <property type="entry name" value="BETA_LACTAMASE_B_1"/>
    <property type="match status" value="1"/>
</dbReference>
<evidence type="ECO:0000256" key="6">
    <source>
        <dbReference type="ARBA" id="ARBA00012865"/>
    </source>
</evidence>
<gene>
    <name evidence="15" type="ORF">P7228_13800</name>
</gene>
<evidence type="ECO:0000256" key="2">
    <source>
        <dbReference type="ARBA" id="ARBA00001947"/>
    </source>
</evidence>
<evidence type="ECO:0000256" key="3">
    <source>
        <dbReference type="ARBA" id="ARBA00004418"/>
    </source>
</evidence>
<dbReference type="InterPro" id="IPR036866">
    <property type="entry name" value="RibonucZ/Hydroxyglut_hydro"/>
</dbReference>
<evidence type="ECO:0000256" key="12">
    <source>
        <dbReference type="ARBA" id="ARBA00023251"/>
    </source>
</evidence>
<evidence type="ECO:0000256" key="4">
    <source>
        <dbReference type="ARBA" id="ARBA00005250"/>
    </source>
</evidence>
<dbReference type="CDD" id="cd16282">
    <property type="entry name" value="metallo-hydrolase-like_MBL-fold"/>
    <property type="match status" value="1"/>
</dbReference>
<evidence type="ECO:0000256" key="5">
    <source>
        <dbReference type="ARBA" id="ARBA00011245"/>
    </source>
</evidence>
<comment type="similarity">
    <text evidence="4">Belongs to the metallo-beta-lactamase superfamily. Class-B beta-lactamase family.</text>
</comment>
<evidence type="ECO:0000259" key="14">
    <source>
        <dbReference type="SMART" id="SM00849"/>
    </source>
</evidence>
<dbReference type="PANTHER" id="PTHR42951:SF4">
    <property type="entry name" value="ACYL-COENZYME A THIOESTERASE MBLAC2"/>
    <property type="match status" value="1"/>
</dbReference>
<keyword evidence="16" id="KW-1185">Reference proteome</keyword>
<protein>
    <recommendedName>
        <fullName evidence="6">beta-lactamase</fullName>
        <ecNumber evidence="6">3.5.2.6</ecNumber>
    </recommendedName>
</protein>
<dbReference type="SMART" id="SM00849">
    <property type="entry name" value="Lactamase_B"/>
    <property type="match status" value="1"/>
</dbReference>
<keyword evidence="7" id="KW-0479">Metal-binding</keyword>
<dbReference type="InterPro" id="IPR001279">
    <property type="entry name" value="Metallo-B-lactamas"/>
</dbReference>
<evidence type="ECO:0000256" key="13">
    <source>
        <dbReference type="SAM" id="SignalP"/>
    </source>
</evidence>
<dbReference type="InterPro" id="IPR050855">
    <property type="entry name" value="NDM-1-like"/>
</dbReference>
<reference evidence="15 16" key="1">
    <citation type="submission" date="2023-03" db="EMBL/GenBank/DDBJ databases">
        <title>Altererythrobacter sp. CAU 1644 isolated from sand.</title>
        <authorList>
            <person name="Kim W."/>
        </authorList>
    </citation>
    <scope>NUCLEOTIDE SEQUENCE [LARGE SCALE GENOMIC DNA]</scope>
    <source>
        <strain evidence="15 16">CAU 1644</strain>
    </source>
</reference>
<organism evidence="15 16">
    <name type="scientific">Altererythrobacter arenosus</name>
    <dbReference type="NCBI Taxonomy" id="3032592"/>
    <lineage>
        <taxon>Bacteria</taxon>
        <taxon>Pseudomonadati</taxon>
        <taxon>Pseudomonadota</taxon>
        <taxon>Alphaproteobacteria</taxon>
        <taxon>Sphingomonadales</taxon>
        <taxon>Erythrobacteraceae</taxon>
        <taxon>Altererythrobacter</taxon>
    </lineage>
</organism>
<keyword evidence="10" id="KW-0378">Hydrolase</keyword>
<evidence type="ECO:0000313" key="16">
    <source>
        <dbReference type="Proteomes" id="UP001215827"/>
    </source>
</evidence>
<evidence type="ECO:0000256" key="1">
    <source>
        <dbReference type="ARBA" id="ARBA00001526"/>
    </source>
</evidence>
<dbReference type="SUPFAM" id="SSF56281">
    <property type="entry name" value="Metallo-hydrolase/oxidoreductase"/>
    <property type="match status" value="1"/>
</dbReference>
<dbReference type="Proteomes" id="UP001215827">
    <property type="component" value="Chromosome"/>
</dbReference>
<name>A0ABY8FPW2_9SPHN</name>
<evidence type="ECO:0000256" key="10">
    <source>
        <dbReference type="ARBA" id="ARBA00022801"/>
    </source>
</evidence>
<keyword evidence="12" id="KW-0046">Antibiotic resistance</keyword>
<comment type="subcellular location">
    <subcellularLocation>
        <location evidence="3">Periplasm</location>
    </subcellularLocation>
</comment>
<dbReference type="Pfam" id="PF00753">
    <property type="entry name" value="Lactamase_B"/>
    <property type="match status" value="1"/>
</dbReference>
<evidence type="ECO:0000256" key="8">
    <source>
        <dbReference type="ARBA" id="ARBA00022729"/>
    </source>
</evidence>